<organism evidence="3">
    <name type="scientific">uncultured Caudovirales phage</name>
    <dbReference type="NCBI Taxonomy" id="2100421"/>
    <lineage>
        <taxon>Viruses</taxon>
        <taxon>Duplodnaviria</taxon>
        <taxon>Heunggongvirae</taxon>
        <taxon>Uroviricota</taxon>
        <taxon>Caudoviricetes</taxon>
        <taxon>Peduoviridae</taxon>
        <taxon>Maltschvirus</taxon>
        <taxon>Maltschvirus maltsch</taxon>
    </lineage>
</organism>
<evidence type="ECO:0000313" key="3">
    <source>
        <dbReference type="EMBL" id="CAB5170084.1"/>
    </source>
</evidence>
<reference evidence="3" key="1">
    <citation type="submission" date="2020-05" db="EMBL/GenBank/DDBJ databases">
        <authorList>
            <person name="Chiriac C."/>
            <person name="Salcher M."/>
            <person name="Ghai R."/>
            <person name="Kavagutti S V."/>
        </authorList>
    </citation>
    <scope>NUCLEOTIDE SEQUENCE</scope>
</reference>
<dbReference type="EMBL" id="LR796144">
    <property type="protein sequence ID" value="CAB4121266.1"/>
    <property type="molecule type" value="Genomic_DNA"/>
</dbReference>
<proteinExistence type="predicted"/>
<dbReference type="InterPro" id="IPR056083">
    <property type="entry name" value="DUF7666"/>
</dbReference>
<accession>A0A6J7W896</accession>
<feature type="domain" description="DUF7666" evidence="1">
    <location>
        <begin position="6"/>
        <end position="93"/>
    </location>
</feature>
<dbReference type="EMBL" id="LR798202">
    <property type="protein sequence ID" value="CAB5170084.1"/>
    <property type="molecule type" value="Genomic_DNA"/>
</dbReference>
<sequence>MTDTITAYWFFGDTLRDSRHIPPDGEWLVEDGPIELCNKGLHWSRDPFDALKYAPGPNLALVEARGTVLEQADKGCSTYRRIIKRFDATELLRDQARKSALTVIHLWDAPKIVREYLETGDESKRAAAWAAARTAAVAAARAAAGDAAWTAARDAAVAAAVDAAWDAAWAAAGDAAWTAARDAAWTAARTAAVAAARQRFNDAVTEAFSKVTP</sequence>
<evidence type="ECO:0000313" key="2">
    <source>
        <dbReference type="EMBL" id="CAB4121266.1"/>
    </source>
</evidence>
<name>A0A6J7W896_9CAUD</name>
<protein>
    <recommendedName>
        <fullName evidence="1">DUF7666 domain-containing protein</fullName>
    </recommendedName>
</protein>
<dbReference type="Pfam" id="PF24703">
    <property type="entry name" value="DUF7666"/>
    <property type="match status" value="1"/>
</dbReference>
<evidence type="ECO:0000259" key="1">
    <source>
        <dbReference type="Pfam" id="PF24703"/>
    </source>
</evidence>
<gene>
    <name evidence="3" type="ORF">UFOVP154_2</name>
    <name evidence="2" type="ORF">UFOVP8_51</name>
</gene>